<dbReference type="GO" id="GO:0005975">
    <property type="term" value="P:carbohydrate metabolic process"/>
    <property type="evidence" value="ECO:0007669"/>
    <property type="project" value="InterPro"/>
</dbReference>
<comment type="subcellular location">
    <subcellularLocation>
        <location evidence="2">Plastid</location>
        <location evidence="2">Amyloplast</location>
    </subcellularLocation>
</comment>
<dbReference type="NCBIfam" id="TIGR00217">
    <property type="entry name" value="malQ"/>
    <property type="match status" value="1"/>
</dbReference>
<evidence type="ECO:0000256" key="10">
    <source>
        <dbReference type="ARBA" id="ARBA00031501"/>
    </source>
</evidence>
<dbReference type="FunFam" id="3.90.70.80:FF:000014">
    <property type="entry name" value="Cysteine proteinases superfamily protein"/>
    <property type="match status" value="1"/>
</dbReference>
<evidence type="ECO:0000256" key="7">
    <source>
        <dbReference type="ARBA" id="ARBA00023234"/>
    </source>
</evidence>
<dbReference type="GO" id="GO:0009501">
    <property type="term" value="C:amyloplast"/>
    <property type="evidence" value="ECO:0007669"/>
    <property type="project" value="UniProtKB-SubCell"/>
</dbReference>
<dbReference type="Pfam" id="PF02446">
    <property type="entry name" value="Glyco_hydro_77"/>
    <property type="match status" value="2"/>
</dbReference>
<dbReference type="Proteomes" id="UP000834106">
    <property type="component" value="Chromosome 1"/>
</dbReference>
<name>A0AAD1YMY8_9LAMI</name>
<feature type="compositionally biased region" description="Basic and acidic residues" evidence="12">
    <location>
        <begin position="954"/>
        <end position="976"/>
    </location>
</feature>
<dbReference type="GO" id="GO:0004134">
    <property type="term" value="F:4-alpha-glucanotransferase activity"/>
    <property type="evidence" value="ECO:0007669"/>
    <property type="project" value="UniProtKB-EC"/>
</dbReference>
<comment type="catalytic activity">
    <reaction evidence="1 11">
        <text>Transfers a segment of a (1-&gt;4)-alpha-D-glucan to a new position in an acceptor, which may be glucose or a (1-&gt;4)-alpha-D-glucan.</text>
        <dbReference type="EC" id="2.4.1.25"/>
    </reaction>
</comment>
<keyword evidence="6 11" id="KW-0808">Transferase</keyword>
<feature type="domain" description="OTU" evidence="13">
    <location>
        <begin position="992"/>
        <end position="1144"/>
    </location>
</feature>
<organism evidence="14 15">
    <name type="scientific">Fraxinus pennsylvanica</name>
    <dbReference type="NCBI Taxonomy" id="56036"/>
    <lineage>
        <taxon>Eukaryota</taxon>
        <taxon>Viridiplantae</taxon>
        <taxon>Streptophyta</taxon>
        <taxon>Embryophyta</taxon>
        <taxon>Tracheophyta</taxon>
        <taxon>Spermatophyta</taxon>
        <taxon>Magnoliopsida</taxon>
        <taxon>eudicotyledons</taxon>
        <taxon>Gunneridae</taxon>
        <taxon>Pentapetalae</taxon>
        <taxon>asterids</taxon>
        <taxon>lamiids</taxon>
        <taxon>Lamiales</taxon>
        <taxon>Oleaceae</taxon>
        <taxon>Oleeae</taxon>
        <taxon>Fraxinus</taxon>
    </lineage>
</organism>
<feature type="region of interest" description="Disordered" evidence="12">
    <location>
        <begin position="935"/>
        <end position="976"/>
    </location>
</feature>
<evidence type="ECO:0000256" key="11">
    <source>
        <dbReference type="RuleBase" id="RU361207"/>
    </source>
</evidence>
<dbReference type="EMBL" id="OU503036">
    <property type="protein sequence ID" value="CAI9753126.1"/>
    <property type="molecule type" value="Genomic_DNA"/>
</dbReference>
<dbReference type="SUPFAM" id="SSF54001">
    <property type="entry name" value="Cysteine proteinases"/>
    <property type="match status" value="1"/>
</dbReference>
<feature type="region of interest" description="Disordered" evidence="12">
    <location>
        <begin position="823"/>
        <end position="846"/>
    </location>
</feature>
<comment type="similarity">
    <text evidence="3 11">Belongs to the disproportionating enzyme family.</text>
</comment>
<evidence type="ECO:0000313" key="14">
    <source>
        <dbReference type="EMBL" id="CAI9753126.1"/>
    </source>
</evidence>
<dbReference type="InterPro" id="IPR003385">
    <property type="entry name" value="Glyco_hydro_77"/>
</dbReference>
<feature type="compositionally biased region" description="Basic residues" evidence="12">
    <location>
        <begin position="944"/>
        <end position="953"/>
    </location>
</feature>
<dbReference type="CDD" id="cd22797">
    <property type="entry name" value="OTU_plant_OTU5-like"/>
    <property type="match status" value="1"/>
</dbReference>
<dbReference type="InterPro" id="IPR003323">
    <property type="entry name" value="OTU_dom"/>
</dbReference>
<keyword evidence="7" id="KW-0035">Amyloplast</keyword>
<keyword evidence="8 11" id="KW-0119">Carbohydrate metabolism</keyword>
<dbReference type="InterPro" id="IPR017853">
    <property type="entry name" value="GH"/>
</dbReference>
<dbReference type="Pfam" id="PF02338">
    <property type="entry name" value="OTU"/>
    <property type="match status" value="1"/>
</dbReference>
<evidence type="ECO:0000256" key="4">
    <source>
        <dbReference type="ARBA" id="ARBA00012560"/>
    </source>
</evidence>
<dbReference type="EC" id="2.4.1.25" evidence="4 11"/>
<evidence type="ECO:0000256" key="5">
    <source>
        <dbReference type="ARBA" id="ARBA00022676"/>
    </source>
</evidence>
<evidence type="ECO:0000256" key="1">
    <source>
        <dbReference type="ARBA" id="ARBA00000439"/>
    </source>
</evidence>
<dbReference type="PROSITE" id="PS50802">
    <property type="entry name" value="OTU"/>
    <property type="match status" value="1"/>
</dbReference>
<protein>
    <recommendedName>
        <fullName evidence="4 11">4-alpha-glucanotransferase</fullName>
        <ecNumber evidence="4 11">2.4.1.25</ecNumber>
    </recommendedName>
    <alternativeName>
        <fullName evidence="9 11">Amylomaltase</fullName>
    </alternativeName>
    <alternativeName>
        <fullName evidence="10 11">Disproportionating enzyme</fullName>
    </alternativeName>
</protein>
<dbReference type="Gene3D" id="3.90.70.80">
    <property type="match status" value="1"/>
</dbReference>
<evidence type="ECO:0000256" key="9">
    <source>
        <dbReference type="ARBA" id="ARBA00031423"/>
    </source>
</evidence>
<feature type="compositionally biased region" description="Acidic residues" evidence="12">
    <location>
        <begin position="826"/>
        <end position="837"/>
    </location>
</feature>
<keyword evidence="7" id="KW-0934">Plastid</keyword>
<evidence type="ECO:0000256" key="3">
    <source>
        <dbReference type="ARBA" id="ARBA00005684"/>
    </source>
</evidence>
<sequence>MAIQSTLTLIPSSLSSAKSTLFHRIPSKVRPSRTVLFQNGGVSSIPVGEDLPHDYDNWLPKRDHKSRRRAGILLHPTSFPGPYGIGDLGSQSFQFLDWLNEAGCSLWQVLPLVPPGRRANEEGSPYSGQDANCGNTLLISLEELVEDGLLLKEELPKPLDMDRVNFSTVAEIKDPLIAKAAKRLISDGGLKDQLEQFRKDPTIAGWLEDAAYFAAIDDSLNTFTWYDWPEPLKNRHLVALEEIYQSKKEFIDIFIAQQFLFQRQWQKVREYAQMKGISIMGDMPIYVGYHSADVWANKKHFLLSRSGFPLLVSGVPPDAFSKTGQLWDSPLYDWKAMEKDGYSWWIRRLRRAQNLLDELRIDHFRGLAGFWAVPSEAKVAMVGRWKVGPGKSLFDAIFKDVGDLNIIAEDLGVITEDVIQLRKAIGAPGMAVLQFGFGSDAENPHLPHNHEQNQVVYTGTHDNDTIRGWWDVLPHDEKSNVLKYLGNIKEDEISWALIQAALSSVAQTTIIPMQDIIGLGSSARMNIPATQFGNWSWRIPKSMSFDSLNAEATKLRNLLAIPLYDWKAMEKDGYSWWIRRLRRAQNLLDELRIDHFRGLAGFWAVPSEAKVAMVGRWKVGPGKSLFDAIFKAVGDLNIIAEDLGVITEDVIQLRKAIGAPGMAVLQFGFGSDAENPHLPHNHEPNQVVYTGTHDNDTIRGWWDVLPHDEKSNVLKYLGNIKEDEISWALIQAALSSVAQTTIIPMQDIIGLGSSARMNIPATQFGNWSWRIPKSMSFDSLNAEATKLRNLLTIPTAQASSSPLLPPLDDFPVHAPLRQDNQMEDATQVEDERSEEISENTPDKKQETLEEMLFRHRKETMDLQNKEIAMKKAAAKGSKAEQKAKKKQVDEDISKLSTKLKERHAEELASIGYSSAAENGRGNLDNLVKAIAGVSVTNQADHSKPSKGVKRREKRSQQEAAREQRIQEEQSKMVSDRMIESEKLEQKLEPLGLTINEIKSDGHCLYRAVEDQLAILSGGSSPCTYQELREMVAAYMRKHSSDFLPFFLSENIAEGESEKSLAERFENYCREVESTAAWGGQLELGALTHCLKKHITVFSGSFPDVEMGKEYKSADGTGSSSSSIMLSYHRHAFGLGEHYNSVVRS</sequence>
<evidence type="ECO:0000256" key="8">
    <source>
        <dbReference type="ARBA" id="ARBA00023277"/>
    </source>
</evidence>
<accession>A0AAD1YMY8</accession>
<evidence type="ECO:0000313" key="15">
    <source>
        <dbReference type="Proteomes" id="UP000834106"/>
    </source>
</evidence>
<evidence type="ECO:0000259" key="13">
    <source>
        <dbReference type="PROSITE" id="PS50802"/>
    </source>
</evidence>
<evidence type="ECO:0000256" key="2">
    <source>
        <dbReference type="ARBA" id="ARBA00004602"/>
    </source>
</evidence>
<proteinExistence type="inferred from homology"/>
<evidence type="ECO:0000256" key="12">
    <source>
        <dbReference type="SAM" id="MobiDB-lite"/>
    </source>
</evidence>
<dbReference type="InterPro" id="IPR038765">
    <property type="entry name" value="Papain-like_cys_pep_sf"/>
</dbReference>
<keyword evidence="5 11" id="KW-0328">Glycosyltransferase</keyword>
<dbReference type="PANTHER" id="PTHR32438:SF5">
    <property type="entry name" value="4-ALPHA-GLUCANOTRANSFERASE DPE1, CHLOROPLASTIC_AMYLOPLASTIC"/>
    <property type="match status" value="1"/>
</dbReference>
<keyword evidence="15" id="KW-1185">Reference proteome</keyword>
<reference evidence="14" key="1">
    <citation type="submission" date="2023-05" db="EMBL/GenBank/DDBJ databases">
        <authorList>
            <person name="Huff M."/>
        </authorList>
    </citation>
    <scope>NUCLEOTIDE SEQUENCE</scope>
</reference>
<evidence type="ECO:0000256" key="6">
    <source>
        <dbReference type="ARBA" id="ARBA00022679"/>
    </source>
</evidence>
<dbReference type="NCBIfam" id="NF011080">
    <property type="entry name" value="PRK14508.1-3"/>
    <property type="match status" value="1"/>
</dbReference>
<dbReference type="SUPFAM" id="SSF51445">
    <property type="entry name" value="(Trans)glycosidases"/>
    <property type="match status" value="2"/>
</dbReference>
<dbReference type="AlphaFoldDB" id="A0AAD1YMY8"/>
<dbReference type="Gene3D" id="3.20.20.80">
    <property type="entry name" value="Glycosidases"/>
    <property type="match status" value="2"/>
</dbReference>
<dbReference type="FunFam" id="3.20.20.80:FF:000193">
    <property type="entry name" value="4-alpha-glucanotransferase, chloroplastic/amyloplastic"/>
    <property type="match status" value="1"/>
</dbReference>
<gene>
    <name evidence="14" type="ORF">FPE_LOCUS557</name>
</gene>
<dbReference type="PANTHER" id="PTHR32438">
    <property type="entry name" value="4-ALPHA-GLUCANOTRANSFERASE DPE1, CHLOROPLASTIC/AMYLOPLASTIC"/>
    <property type="match status" value="1"/>
</dbReference>